<dbReference type="PANTHER" id="PTHR23330">
    <property type="entry name" value="P300 TRANSCRIPTIONAL COFACTOR JMY-RELATED"/>
    <property type="match status" value="1"/>
</dbReference>
<dbReference type="GO" id="GO:0034314">
    <property type="term" value="P:Arp2/3 complex-mediated actin nucleation"/>
    <property type="evidence" value="ECO:0007669"/>
    <property type="project" value="TreeGrafter"/>
</dbReference>
<dbReference type="GO" id="GO:0003713">
    <property type="term" value="F:transcription coactivator activity"/>
    <property type="evidence" value="ECO:0007669"/>
    <property type="project" value="TreeGrafter"/>
</dbReference>
<comment type="caution">
    <text evidence="1">The sequence shown here is derived from an EMBL/GenBank/DDBJ whole genome shotgun (WGS) entry which is preliminary data.</text>
</comment>
<evidence type="ECO:0000313" key="2">
    <source>
        <dbReference type="Proteomes" id="UP001314229"/>
    </source>
</evidence>
<dbReference type="AlphaFoldDB" id="A0AAV1NZ93"/>
<gene>
    <name evidence="1" type="ORF">FSCOSCO3_A027994</name>
</gene>
<protein>
    <submittedName>
        <fullName evidence="1">Uncharacterized protein</fullName>
    </submittedName>
</protein>
<keyword evidence="2" id="KW-1185">Reference proteome</keyword>
<dbReference type="GO" id="GO:0005737">
    <property type="term" value="C:cytoplasm"/>
    <property type="evidence" value="ECO:0007669"/>
    <property type="project" value="TreeGrafter"/>
</dbReference>
<dbReference type="GO" id="GO:0071933">
    <property type="term" value="F:Arp2/3 complex binding"/>
    <property type="evidence" value="ECO:0007669"/>
    <property type="project" value="TreeGrafter"/>
</dbReference>
<proteinExistence type="predicted"/>
<dbReference type="GO" id="GO:0005634">
    <property type="term" value="C:nucleus"/>
    <property type="evidence" value="ECO:0007669"/>
    <property type="project" value="TreeGrafter"/>
</dbReference>
<dbReference type="GO" id="GO:0070060">
    <property type="term" value="P:'de novo' actin filament nucleation"/>
    <property type="evidence" value="ECO:0007669"/>
    <property type="project" value="TreeGrafter"/>
</dbReference>
<accession>A0AAV1NZ93</accession>
<name>A0AAV1NZ93_SCOSC</name>
<dbReference type="Proteomes" id="UP001314229">
    <property type="component" value="Unassembled WGS sequence"/>
</dbReference>
<dbReference type="PANTHER" id="PTHR23330:SF8">
    <property type="entry name" value="JUNCTION-MEDIATING AND -REGULATORY PROTEIN"/>
    <property type="match status" value="1"/>
</dbReference>
<dbReference type="EMBL" id="CAWUFR010000072">
    <property type="protein sequence ID" value="CAK6964400.1"/>
    <property type="molecule type" value="Genomic_DNA"/>
</dbReference>
<reference evidence="1 2" key="1">
    <citation type="submission" date="2024-01" db="EMBL/GenBank/DDBJ databases">
        <authorList>
            <person name="Alioto T."/>
            <person name="Alioto T."/>
            <person name="Gomez Garrido J."/>
        </authorList>
    </citation>
    <scope>NUCLEOTIDE SEQUENCE [LARGE SCALE GENOMIC DNA]</scope>
</reference>
<dbReference type="GO" id="GO:0072332">
    <property type="term" value="P:intrinsic apoptotic signaling pathway by p53 class mediator"/>
    <property type="evidence" value="ECO:0007669"/>
    <property type="project" value="TreeGrafter"/>
</dbReference>
<organism evidence="1 2">
    <name type="scientific">Scomber scombrus</name>
    <name type="common">Atlantic mackerel</name>
    <name type="synonym">Scomber vernalis</name>
    <dbReference type="NCBI Taxonomy" id="13677"/>
    <lineage>
        <taxon>Eukaryota</taxon>
        <taxon>Metazoa</taxon>
        <taxon>Chordata</taxon>
        <taxon>Craniata</taxon>
        <taxon>Vertebrata</taxon>
        <taxon>Euteleostomi</taxon>
        <taxon>Actinopterygii</taxon>
        <taxon>Neopterygii</taxon>
        <taxon>Teleostei</taxon>
        <taxon>Neoteleostei</taxon>
        <taxon>Acanthomorphata</taxon>
        <taxon>Pelagiaria</taxon>
        <taxon>Scombriformes</taxon>
        <taxon>Scombridae</taxon>
        <taxon>Scomber</taxon>
    </lineage>
</organism>
<sequence>MRRLLGVVTTKVIKIGTLGAVGVNSESSHRELGWAGLLPGPEGSSTTALHRQLRPDVLFTNIPGEAVRHVISAVQCPRDYQLQVYLSKALDICDWKILSEVLFPESNNSEEYFESQSELRQKGYEQTLERAKRHMQDMNN</sequence>
<evidence type="ECO:0000313" key="1">
    <source>
        <dbReference type="EMBL" id="CAK6964400.1"/>
    </source>
</evidence>
<dbReference type="GO" id="GO:0043065">
    <property type="term" value="P:positive regulation of apoptotic process"/>
    <property type="evidence" value="ECO:0007669"/>
    <property type="project" value="TreeGrafter"/>
</dbReference>